<evidence type="ECO:0000256" key="1">
    <source>
        <dbReference type="SAM" id="MobiDB-lite"/>
    </source>
</evidence>
<organism evidence="2 3">
    <name type="scientific">Diplocarpon coronariae</name>
    <dbReference type="NCBI Taxonomy" id="2795749"/>
    <lineage>
        <taxon>Eukaryota</taxon>
        <taxon>Fungi</taxon>
        <taxon>Dikarya</taxon>
        <taxon>Ascomycota</taxon>
        <taxon>Pezizomycotina</taxon>
        <taxon>Leotiomycetes</taxon>
        <taxon>Helotiales</taxon>
        <taxon>Drepanopezizaceae</taxon>
        <taxon>Diplocarpon</taxon>
    </lineage>
</organism>
<protein>
    <submittedName>
        <fullName evidence="2">Uncharacterized protein</fullName>
    </submittedName>
</protein>
<feature type="region of interest" description="Disordered" evidence="1">
    <location>
        <begin position="34"/>
        <end position="93"/>
    </location>
</feature>
<reference evidence="2 3" key="1">
    <citation type="submission" date="2017-04" db="EMBL/GenBank/DDBJ databases">
        <title>Draft genome sequence of Marssonina coronaria NL1: causal agent of apple blotch.</title>
        <authorList>
            <person name="Cheng Q."/>
        </authorList>
    </citation>
    <scope>NUCLEOTIDE SEQUENCE [LARGE SCALE GENOMIC DNA]</scope>
    <source>
        <strain evidence="2 3">NL1</strain>
    </source>
</reference>
<gene>
    <name evidence="2" type="ORF">B2J93_3399</name>
</gene>
<accession>A0A218Z8P5</accession>
<dbReference type="AlphaFoldDB" id="A0A218Z8P5"/>
<evidence type="ECO:0000313" key="2">
    <source>
        <dbReference type="EMBL" id="OWP04451.1"/>
    </source>
</evidence>
<dbReference type="InParanoid" id="A0A218Z8P5"/>
<evidence type="ECO:0000313" key="3">
    <source>
        <dbReference type="Proteomes" id="UP000242519"/>
    </source>
</evidence>
<dbReference type="EMBL" id="MZNU01000105">
    <property type="protein sequence ID" value="OWP04451.1"/>
    <property type="molecule type" value="Genomic_DNA"/>
</dbReference>
<keyword evidence="3" id="KW-1185">Reference proteome</keyword>
<dbReference type="Proteomes" id="UP000242519">
    <property type="component" value="Unassembled WGS sequence"/>
</dbReference>
<name>A0A218Z8P5_9HELO</name>
<sequence>MPVSRRPGSARAGLSLEGSVVLGRSDLVDSGILARATRHPAASLGGRHRRETGGRRPTGRRVPRPAQSPDTSTADQRGLSISPWQHVHRTDTL</sequence>
<comment type="caution">
    <text evidence="2">The sequence shown here is derived from an EMBL/GenBank/DDBJ whole genome shotgun (WGS) entry which is preliminary data.</text>
</comment>
<proteinExistence type="predicted"/>